<dbReference type="Gene3D" id="1.20.120.160">
    <property type="entry name" value="HPT domain"/>
    <property type="match status" value="1"/>
</dbReference>
<dbReference type="Proteomes" id="UP000653358">
    <property type="component" value="Unassembled WGS sequence"/>
</dbReference>
<evidence type="ECO:0000256" key="9">
    <source>
        <dbReference type="ARBA" id="ARBA00022777"/>
    </source>
</evidence>
<keyword evidence="10" id="KW-0067">ATP-binding</keyword>
<evidence type="ECO:0000256" key="6">
    <source>
        <dbReference type="ARBA" id="ARBA00022553"/>
    </source>
</evidence>
<organism evidence="20 21">
    <name type="scientific">Acetobacterium tundrae</name>
    <dbReference type="NCBI Taxonomy" id="132932"/>
    <lineage>
        <taxon>Bacteria</taxon>
        <taxon>Bacillati</taxon>
        <taxon>Bacillota</taxon>
        <taxon>Clostridia</taxon>
        <taxon>Eubacteriales</taxon>
        <taxon>Eubacteriaceae</taxon>
        <taxon>Acetobacterium</taxon>
    </lineage>
</organism>
<dbReference type="PANTHER" id="PTHR45339:SF1">
    <property type="entry name" value="HYBRID SIGNAL TRANSDUCTION HISTIDINE KINASE J"/>
    <property type="match status" value="1"/>
</dbReference>
<comment type="function">
    <text evidence="14">May play the central regulatory role in sporulation. It may be an element of the effector pathway responsible for the activation of sporulation genes in response to nutritional stress. Spo0A may act in concert with spo0H (a sigma factor) to control the expression of some genes that are critical to the sporulation process.</text>
</comment>
<evidence type="ECO:0000256" key="7">
    <source>
        <dbReference type="ARBA" id="ARBA00022692"/>
    </source>
</evidence>
<dbReference type="PRINTS" id="PR00344">
    <property type="entry name" value="BCTRLSENSOR"/>
</dbReference>
<dbReference type="SMART" id="SM00091">
    <property type="entry name" value="PAS"/>
    <property type="match status" value="4"/>
</dbReference>
<feature type="domain" description="PAC" evidence="19">
    <location>
        <begin position="355"/>
        <end position="407"/>
    </location>
</feature>
<feature type="domain" description="PAS" evidence="18">
    <location>
        <begin position="16"/>
        <end position="61"/>
    </location>
</feature>
<dbReference type="PROSITE" id="PS50113">
    <property type="entry name" value="PAC"/>
    <property type="match status" value="2"/>
</dbReference>
<dbReference type="NCBIfam" id="TIGR00229">
    <property type="entry name" value="sensory_box"/>
    <property type="match status" value="2"/>
</dbReference>
<dbReference type="InterPro" id="IPR004358">
    <property type="entry name" value="Sig_transdc_His_kin-like_C"/>
</dbReference>
<evidence type="ECO:0000256" key="3">
    <source>
        <dbReference type="ARBA" id="ARBA00012438"/>
    </source>
</evidence>
<keyword evidence="8" id="KW-0547">Nucleotide-binding</keyword>
<evidence type="ECO:0000256" key="14">
    <source>
        <dbReference type="ARBA" id="ARBA00024867"/>
    </source>
</evidence>
<reference evidence="20 21" key="1">
    <citation type="journal article" date="2020" name="mSystems">
        <title>Defining Genomic and Predicted Metabolic Features of the Acetobacterium Genus.</title>
        <authorList>
            <person name="Ross D.E."/>
            <person name="Marshall C.W."/>
            <person name="Gulliver D."/>
            <person name="May H.D."/>
            <person name="Norman R.S."/>
        </authorList>
    </citation>
    <scope>NUCLEOTIDE SEQUENCE [LARGE SCALE GENOMIC DNA]</scope>
    <source>
        <strain evidence="20 21">DSM 9173</strain>
    </source>
</reference>
<dbReference type="InterPro" id="IPR036890">
    <property type="entry name" value="HATPase_C_sf"/>
</dbReference>
<evidence type="ECO:0000256" key="4">
    <source>
        <dbReference type="ARBA" id="ARBA00018672"/>
    </source>
</evidence>
<dbReference type="SMART" id="SM00086">
    <property type="entry name" value="PAC"/>
    <property type="match status" value="2"/>
</dbReference>
<evidence type="ECO:0000256" key="10">
    <source>
        <dbReference type="ARBA" id="ARBA00022840"/>
    </source>
</evidence>
<comment type="subcellular location">
    <subcellularLocation>
        <location evidence="2">Cell membrane</location>
        <topology evidence="2">Multi-pass membrane protein</topology>
    </subcellularLocation>
</comment>
<dbReference type="InterPro" id="IPR036641">
    <property type="entry name" value="HPT_dom_sf"/>
</dbReference>
<comment type="catalytic activity">
    <reaction evidence="1">
        <text>ATP + protein L-histidine = ADP + protein N-phospho-L-histidine.</text>
        <dbReference type="EC" id="2.7.13.3"/>
    </reaction>
</comment>
<proteinExistence type="predicted"/>
<feature type="domain" description="Histidine kinase" evidence="16">
    <location>
        <begin position="555"/>
        <end position="778"/>
    </location>
</feature>
<evidence type="ECO:0000259" key="19">
    <source>
        <dbReference type="PROSITE" id="PS50113"/>
    </source>
</evidence>
<dbReference type="EMBL" id="WJBB01000003">
    <property type="protein sequence ID" value="MBC3796146.1"/>
    <property type="molecule type" value="Genomic_DNA"/>
</dbReference>
<dbReference type="InterPro" id="IPR001789">
    <property type="entry name" value="Sig_transdc_resp-reg_receiver"/>
</dbReference>
<feature type="domain" description="PAS" evidence="18">
    <location>
        <begin position="142"/>
        <end position="187"/>
    </location>
</feature>
<evidence type="ECO:0000256" key="13">
    <source>
        <dbReference type="ARBA" id="ARBA00023136"/>
    </source>
</evidence>
<dbReference type="Gene3D" id="1.10.287.130">
    <property type="match status" value="1"/>
</dbReference>
<dbReference type="Pfam" id="PF00512">
    <property type="entry name" value="HisKA"/>
    <property type="match status" value="1"/>
</dbReference>
<sequence length="1051" mass="120096">MEGRMKKIKEQLESKDKAWLVSTLYSAGDAIMTSGLDGCVDFINVMAVEILGSPSSELIGKPFTEVFKIYRHGRKAPIRFGKINHSIGLPSQSYYVRPDGEIKYLSARLSPVFSDTEEEIGNVIVFRDISKIIHAEELIKKERNNYKTIFQLMPTAMVVTDINGIIRVTNQAFLKIFGMDNSKVIGKGFGDAFGCVNSYEGGCNASLNCTFCRIRNAMNKVAEDEIAVNENLVPFKYIRDGVEHLIFLNTSIMISIIEGKMEFVMTIEDITETIYYEKSLKDARNACMITLDSLPMMIFKIDKNHECDFFNETLKSYMNIDKGSFLEALQMHMKPSEYIRLYQVFNESFLMEKSFNIEVELSASDETYRIFRGMGNPYYEKNGEFAGIIGLFLDIHDERCAEELFRKSQEKYFSLFTNLDSSITYFKAVYDDNKTIIDAELIEMNQATEKLFCTSRNMVIGHRVTKTNFLDPEEISKLLKCFNKELYESKNINVEEYYSERLKRWVEASICSPEPDHIAVLTWDIDAKKQTEIKLKSAMERSEEANRAKSEFLANMSHEIRTPLNGIIGMIDLTMMETLSDEQKENLETAKGCVHSLIDIINDILDFAKIEAGKLMIEPMSFNLIDLIESTMKMHQNHAMERGLSLSVHYENVPKIFVIGDSRRLKQVLNNLLSNAIKFTNVGSVKLIVNQEIISEKTDQVMLHIDVKDTGIGIDPSKYSKLFKSFSQIDGSHTRKYGGTGIGLVITKQLTDMMDGKVSFVSEFGSGSTFSVHIPMRSTNKTGVKIKESVPEIRFNGSKILLVEDDRVNQIVMCKMLESFGIETDLAENGKEGVLLSGKKKYDLILMDVQMPVMDGIMATQIIRRKKELEDIDDFDLQKLDLLLNEATPIVALSAYALKGDETIFRASGMDSYLSKPVDRNQMKNFLSEYLTNKDTNELAMIRDRVERYHKNGFENSEKNENISATLDGKTRKEINQKITQLKVLLSDRNFVMIEVVAHQLKQYFDEINAIGLKNLVFKLELAIRKDQLENIPQYLQRIEEIWLMIKQDKV</sequence>
<dbReference type="Pfam" id="PF13426">
    <property type="entry name" value="PAS_9"/>
    <property type="match status" value="2"/>
</dbReference>
<evidence type="ECO:0000256" key="8">
    <source>
        <dbReference type="ARBA" id="ARBA00022741"/>
    </source>
</evidence>
<dbReference type="Pfam" id="PF00072">
    <property type="entry name" value="Response_reg"/>
    <property type="match status" value="1"/>
</dbReference>
<dbReference type="InterPro" id="IPR001610">
    <property type="entry name" value="PAC"/>
</dbReference>
<dbReference type="Gene3D" id="3.40.50.2300">
    <property type="match status" value="1"/>
</dbReference>
<dbReference type="SUPFAM" id="SSF55874">
    <property type="entry name" value="ATPase domain of HSP90 chaperone/DNA topoisomerase II/histidine kinase"/>
    <property type="match status" value="1"/>
</dbReference>
<keyword evidence="12" id="KW-0902">Two-component regulatory system</keyword>
<evidence type="ECO:0000259" key="17">
    <source>
        <dbReference type="PROSITE" id="PS50110"/>
    </source>
</evidence>
<dbReference type="InterPro" id="IPR003661">
    <property type="entry name" value="HisK_dim/P_dom"/>
</dbReference>
<dbReference type="SUPFAM" id="SSF52172">
    <property type="entry name" value="CheY-like"/>
    <property type="match status" value="1"/>
</dbReference>
<dbReference type="PANTHER" id="PTHR45339">
    <property type="entry name" value="HYBRID SIGNAL TRANSDUCTION HISTIDINE KINASE J"/>
    <property type="match status" value="1"/>
</dbReference>
<dbReference type="SUPFAM" id="SSF55785">
    <property type="entry name" value="PYP-like sensor domain (PAS domain)"/>
    <property type="match status" value="3"/>
</dbReference>
<dbReference type="SMART" id="SM00388">
    <property type="entry name" value="HisKA"/>
    <property type="match status" value="1"/>
</dbReference>
<dbReference type="CDD" id="cd16922">
    <property type="entry name" value="HATPase_EvgS-ArcB-TorS-like"/>
    <property type="match status" value="1"/>
</dbReference>
<dbReference type="Pfam" id="PF02518">
    <property type="entry name" value="HATPase_c"/>
    <property type="match status" value="1"/>
</dbReference>
<dbReference type="EC" id="2.7.13.3" evidence="3"/>
<evidence type="ECO:0000256" key="2">
    <source>
        <dbReference type="ARBA" id="ARBA00004651"/>
    </source>
</evidence>
<dbReference type="Gene3D" id="3.30.450.20">
    <property type="entry name" value="PAS domain"/>
    <property type="match status" value="3"/>
</dbReference>
<accession>A0ABR6WIW1</accession>
<dbReference type="InterPro" id="IPR011006">
    <property type="entry name" value="CheY-like_superfamily"/>
</dbReference>
<evidence type="ECO:0000256" key="1">
    <source>
        <dbReference type="ARBA" id="ARBA00000085"/>
    </source>
</evidence>
<keyword evidence="6 15" id="KW-0597">Phosphoprotein</keyword>
<gene>
    <name evidence="20" type="ORF">GH807_03665</name>
</gene>
<dbReference type="SUPFAM" id="SSF47384">
    <property type="entry name" value="Homodimeric domain of signal transducing histidine kinase"/>
    <property type="match status" value="1"/>
</dbReference>
<keyword evidence="11" id="KW-1133">Transmembrane helix</keyword>
<dbReference type="SMART" id="SM00387">
    <property type="entry name" value="HATPase_c"/>
    <property type="match status" value="1"/>
</dbReference>
<evidence type="ECO:0000256" key="15">
    <source>
        <dbReference type="PROSITE-ProRule" id="PRU00169"/>
    </source>
</evidence>
<dbReference type="SUPFAM" id="SSF47226">
    <property type="entry name" value="Histidine-containing phosphotransfer domain, HPT domain"/>
    <property type="match status" value="1"/>
</dbReference>
<keyword evidence="13" id="KW-0472">Membrane</keyword>
<feature type="modified residue" description="4-aspartylphosphate" evidence="15">
    <location>
        <position position="848"/>
    </location>
</feature>
<dbReference type="InterPro" id="IPR005467">
    <property type="entry name" value="His_kinase_dom"/>
</dbReference>
<keyword evidence="5" id="KW-1003">Cell membrane</keyword>
<dbReference type="InterPro" id="IPR036097">
    <property type="entry name" value="HisK_dim/P_sf"/>
</dbReference>
<protein>
    <recommendedName>
        <fullName evidence="4">Stage 0 sporulation protein A homolog</fullName>
        <ecNumber evidence="3">2.7.13.3</ecNumber>
    </recommendedName>
</protein>
<evidence type="ECO:0000256" key="5">
    <source>
        <dbReference type="ARBA" id="ARBA00022475"/>
    </source>
</evidence>
<keyword evidence="21" id="KW-1185">Reference proteome</keyword>
<keyword evidence="9" id="KW-0808">Transferase</keyword>
<keyword evidence="7" id="KW-0812">Transmembrane</keyword>
<evidence type="ECO:0000256" key="12">
    <source>
        <dbReference type="ARBA" id="ARBA00023012"/>
    </source>
</evidence>
<dbReference type="InterPro" id="IPR000014">
    <property type="entry name" value="PAS"/>
</dbReference>
<dbReference type="CDD" id="cd00130">
    <property type="entry name" value="PAS"/>
    <property type="match status" value="2"/>
</dbReference>
<dbReference type="PROSITE" id="PS50109">
    <property type="entry name" value="HIS_KIN"/>
    <property type="match status" value="1"/>
</dbReference>
<dbReference type="InterPro" id="IPR035965">
    <property type="entry name" value="PAS-like_dom_sf"/>
</dbReference>
<comment type="caution">
    <text evidence="20">The sequence shown here is derived from an EMBL/GenBank/DDBJ whole genome shotgun (WGS) entry which is preliminary data.</text>
</comment>
<keyword evidence="9" id="KW-0418">Kinase</keyword>
<dbReference type="CDD" id="cd17546">
    <property type="entry name" value="REC_hyHK_CKI1_RcsC-like"/>
    <property type="match status" value="1"/>
</dbReference>
<feature type="domain" description="PAC" evidence="19">
    <location>
        <begin position="89"/>
        <end position="141"/>
    </location>
</feature>
<evidence type="ECO:0000259" key="16">
    <source>
        <dbReference type="PROSITE" id="PS50109"/>
    </source>
</evidence>
<feature type="domain" description="Response regulatory" evidence="17">
    <location>
        <begin position="799"/>
        <end position="931"/>
    </location>
</feature>
<dbReference type="InterPro" id="IPR003594">
    <property type="entry name" value="HATPase_dom"/>
</dbReference>
<dbReference type="CDD" id="cd00082">
    <property type="entry name" value="HisKA"/>
    <property type="match status" value="1"/>
</dbReference>
<dbReference type="SMART" id="SM00448">
    <property type="entry name" value="REC"/>
    <property type="match status" value="1"/>
</dbReference>
<evidence type="ECO:0000256" key="11">
    <source>
        <dbReference type="ARBA" id="ARBA00022989"/>
    </source>
</evidence>
<dbReference type="PROSITE" id="PS50112">
    <property type="entry name" value="PAS"/>
    <property type="match status" value="2"/>
</dbReference>
<dbReference type="Gene3D" id="3.30.565.10">
    <property type="entry name" value="Histidine kinase-like ATPase, C-terminal domain"/>
    <property type="match status" value="1"/>
</dbReference>
<evidence type="ECO:0000313" key="20">
    <source>
        <dbReference type="EMBL" id="MBC3796146.1"/>
    </source>
</evidence>
<dbReference type="InterPro" id="IPR000700">
    <property type="entry name" value="PAS-assoc_C"/>
</dbReference>
<dbReference type="PROSITE" id="PS50110">
    <property type="entry name" value="RESPONSE_REGULATORY"/>
    <property type="match status" value="1"/>
</dbReference>
<evidence type="ECO:0000313" key="21">
    <source>
        <dbReference type="Proteomes" id="UP000653358"/>
    </source>
</evidence>
<evidence type="ECO:0000259" key="18">
    <source>
        <dbReference type="PROSITE" id="PS50112"/>
    </source>
</evidence>
<name>A0ABR6WIW1_9FIRM</name>